<keyword evidence="3 8" id="KW-0812">Transmembrane</keyword>
<keyword evidence="2 8" id="KW-1003">Cell membrane</keyword>
<feature type="transmembrane region" description="Helical" evidence="8">
    <location>
        <begin position="54"/>
        <end position="76"/>
    </location>
</feature>
<evidence type="ECO:0000256" key="5">
    <source>
        <dbReference type="ARBA" id="ARBA00023136"/>
    </source>
</evidence>
<keyword evidence="6 8" id="KW-0675">Receptor</keyword>
<dbReference type="Pfam" id="PF08395">
    <property type="entry name" value="7tm_7"/>
    <property type="match status" value="1"/>
</dbReference>
<dbReference type="InterPro" id="IPR013604">
    <property type="entry name" value="7TM_chemorcpt"/>
</dbReference>
<reference evidence="9" key="1">
    <citation type="journal article" date="2017" name="Sci. Rep.">
        <title>Antennal transcriptomes of three tortricid moths reveal putative conserved chemosensory receptors for social and habitat olfactory cues.</title>
        <authorList>
            <person name="Gonzalez F."/>
            <person name="Witzgall P."/>
            <person name="Walker W.B."/>
        </authorList>
    </citation>
    <scope>NUCLEOTIDE SEQUENCE</scope>
</reference>
<protein>
    <recommendedName>
        <fullName evidence="8">Gustatory receptor</fullName>
    </recommendedName>
</protein>
<feature type="transmembrane region" description="Helical" evidence="8">
    <location>
        <begin position="190"/>
        <end position="210"/>
    </location>
</feature>
<dbReference type="PANTHER" id="PTHR21143:SF133">
    <property type="entry name" value="GUSTATORY AND PHEROMONE RECEPTOR 32A-RELATED"/>
    <property type="match status" value="1"/>
</dbReference>
<comment type="similarity">
    <text evidence="8">Belongs to the insect chemoreceptor superfamily. Gustatory receptor (GR) family.</text>
</comment>
<evidence type="ECO:0000256" key="4">
    <source>
        <dbReference type="ARBA" id="ARBA00022989"/>
    </source>
</evidence>
<comment type="function">
    <text evidence="8">Gustatory receptor which mediates acceptance or avoidance behavior, depending on its substrates.</text>
</comment>
<comment type="subcellular location">
    <subcellularLocation>
        <location evidence="1 8">Cell membrane</location>
        <topology evidence="1 8">Multi-pass membrane protein</topology>
    </subcellularLocation>
</comment>
<name>A0A223HD94_9NEOP</name>
<sequence length="398" mass="46036">MSYFKKYTSTKTEKINIWGAFKPLYFILTLFGLLPYSLKFPKGSGGAIIIHKSIYFNSLCSVSMILILYSFFVLHTQQVFASTENNTMTEVLTTKFNYMLEMLAFLLFVTISYFCAYKNRFNYVKILNAIVSSSNKFVDYKVIRRLQVQVKIVILCLFLLLLIQITTNFTRHDTVRKMMLVTSSFILPQMIQFTLISFYYVLVLMVAGVLKNINEQMKSLCNYNRVSAEFIKLDKRITLNQIEVVYVNMLEMKREINRAFQASILATAIQCFHSIVSESHILYHGLVVEHTLTTHDVCNCSIWIVCQLIKIYTISCSGSMLKEQAAKVGRSLHNIHPGKDDVRLYLEVQHFSSMILYQNAEMTVYDFFPLDSTFTYNVVSAAVMYIVMLVQFDTNKKS</sequence>
<dbReference type="GO" id="GO:0050909">
    <property type="term" value="P:sensory perception of taste"/>
    <property type="evidence" value="ECO:0007669"/>
    <property type="project" value="InterPro"/>
</dbReference>
<proteinExistence type="evidence at transcript level"/>
<dbReference type="GO" id="GO:0007635">
    <property type="term" value="P:chemosensory behavior"/>
    <property type="evidence" value="ECO:0007669"/>
    <property type="project" value="TreeGrafter"/>
</dbReference>
<dbReference type="GO" id="GO:0007165">
    <property type="term" value="P:signal transduction"/>
    <property type="evidence" value="ECO:0007669"/>
    <property type="project" value="UniProtKB-KW"/>
</dbReference>
<keyword evidence="7 8" id="KW-0807">Transducer</keyword>
<dbReference type="AlphaFoldDB" id="A0A223HD94"/>
<evidence type="ECO:0000256" key="3">
    <source>
        <dbReference type="ARBA" id="ARBA00022692"/>
    </source>
</evidence>
<feature type="transmembrane region" description="Helical" evidence="8">
    <location>
        <begin position="96"/>
        <end position="116"/>
    </location>
</feature>
<evidence type="ECO:0000313" key="9">
    <source>
        <dbReference type="EMBL" id="AST36349.1"/>
    </source>
</evidence>
<comment type="caution">
    <text evidence="8">Lacks conserved residue(s) required for the propagation of feature annotation.</text>
</comment>
<feature type="transmembrane region" description="Helical" evidence="8">
    <location>
        <begin position="15"/>
        <end position="34"/>
    </location>
</feature>
<evidence type="ECO:0000256" key="7">
    <source>
        <dbReference type="ARBA" id="ARBA00023224"/>
    </source>
</evidence>
<evidence type="ECO:0000256" key="2">
    <source>
        <dbReference type="ARBA" id="ARBA00022475"/>
    </source>
</evidence>
<keyword evidence="4 8" id="KW-1133">Transmembrane helix</keyword>
<feature type="transmembrane region" description="Helical" evidence="8">
    <location>
        <begin position="374"/>
        <end position="392"/>
    </location>
</feature>
<dbReference type="GO" id="GO:0030425">
    <property type="term" value="C:dendrite"/>
    <property type="evidence" value="ECO:0007669"/>
    <property type="project" value="TreeGrafter"/>
</dbReference>
<evidence type="ECO:0000256" key="8">
    <source>
        <dbReference type="RuleBase" id="RU363108"/>
    </source>
</evidence>
<evidence type="ECO:0000256" key="6">
    <source>
        <dbReference type="ARBA" id="ARBA00023170"/>
    </source>
</evidence>
<feature type="transmembrane region" description="Helical" evidence="8">
    <location>
        <begin position="150"/>
        <end position="170"/>
    </location>
</feature>
<dbReference type="EMBL" id="KY283690">
    <property type="protein sequence ID" value="AST36349.1"/>
    <property type="molecule type" value="mRNA"/>
</dbReference>
<organism evidence="9">
    <name type="scientific">Cydia fagiglandana</name>
    <dbReference type="NCBI Taxonomy" id="1458189"/>
    <lineage>
        <taxon>Eukaryota</taxon>
        <taxon>Metazoa</taxon>
        <taxon>Ecdysozoa</taxon>
        <taxon>Arthropoda</taxon>
        <taxon>Hexapoda</taxon>
        <taxon>Insecta</taxon>
        <taxon>Pterygota</taxon>
        <taxon>Neoptera</taxon>
        <taxon>Endopterygota</taxon>
        <taxon>Lepidoptera</taxon>
        <taxon>Glossata</taxon>
        <taxon>Ditrysia</taxon>
        <taxon>Tortricoidea</taxon>
        <taxon>Tortricidae</taxon>
        <taxon>Olethreutinae</taxon>
        <taxon>Grapholitini</taxon>
        <taxon>Cydia</taxon>
    </lineage>
</organism>
<dbReference type="GO" id="GO:0008049">
    <property type="term" value="P:male courtship behavior"/>
    <property type="evidence" value="ECO:0007669"/>
    <property type="project" value="TreeGrafter"/>
</dbReference>
<keyword evidence="5 8" id="KW-0472">Membrane</keyword>
<dbReference type="GO" id="GO:0005886">
    <property type="term" value="C:plasma membrane"/>
    <property type="evidence" value="ECO:0007669"/>
    <property type="project" value="UniProtKB-SubCell"/>
</dbReference>
<dbReference type="GO" id="GO:0030424">
    <property type="term" value="C:axon"/>
    <property type="evidence" value="ECO:0007669"/>
    <property type="project" value="TreeGrafter"/>
</dbReference>
<dbReference type="PANTHER" id="PTHR21143">
    <property type="entry name" value="INVERTEBRATE GUSTATORY RECEPTOR"/>
    <property type="match status" value="1"/>
</dbReference>
<gene>
    <name evidence="9" type="primary">GR</name>
</gene>
<accession>A0A223HD94</accession>
<dbReference type="GO" id="GO:0043025">
    <property type="term" value="C:neuronal cell body"/>
    <property type="evidence" value="ECO:0007669"/>
    <property type="project" value="TreeGrafter"/>
</dbReference>
<evidence type="ECO:0000256" key="1">
    <source>
        <dbReference type="ARBA" id="ARBA00004651"/>
    </source>
</evidence>